<gene>
    <name evidence="1" type="ORF">Zmor_014979</name>
</gene>
<sequence length="105" mass="11373">MVLWNNNEKVKVATTDNGSNIVSAISLLGWTNLSCSGHTLNLVVDQDSLQKTPEIVATLKKCDHTAHIFKASCLATSILVDQQNLMNMKLKSIKENGLLLGGIPL</sequence>
<dbReference type="SUPFAM" id="SSF53098">
    <property type="entry name" value="Ribonuclease H-like"/>
    <property type="match status" value="1"/>
</dbReference>
<protein>
    <submittedName>
        <fullName evidence="1">Uncharacterized protein</fullName>
    </submittedName>
</protein>
<reference evidence="1" key="1">
    <citation type="journal article" date="2023" name="G3 (Bethesda)">
        <title>Whole genome assemblies of Zophobas morio and Tenebrio molitor.</title>
        <authorList>
            <person name="Kaur S."/>
            <person name="Stinson S.A."/>
            <person name="diCenzo G.C."/>
        </authorList>
    </citation>
    <scope>NUCLEOTIDE SEQUENCE</scope>
    <source>
        <strain evidence="1">QUZm001</strain>
    </source>
</reference>
<dbReference type="EMBL" id="JALNTZ010000004">
    <property type="protein sequence ID" value="KAJ3655870.1"/>
    <property type="molecule type" value="Genomic_DNA"/>
</dbReference>
<evidence type="ECO:0000313" key="1">
    <source>
        <dbReference type="EMBL" id="KAJ3655870.1"/>
    </source>
</evidence>
<proteinExistence type="predicted"/>
<evidence type="ECO:0000313" key="2">
    <source>
        <dbReference type="Proteomes" id="UP001168821"/>
    </source>
</evidence>
<name>A0AA38IH12_9CUCU</name>
<dbReference type="InterPro" id="IPR012337">
    <property type="entry name" value="RNaseH-like_sf"/>
</dbReference>
<comment type="caution">
    <text evidence="1">The sequence shown here is derived from an EMBL/GenBank/DDBJ whole genome shotgun (WGS) entry which is preliminary data.</text>
</comment>
<dbReference type="AlphaFoldDB" id="A0AA38IH12"/>
<dbReference type="Proteomes" id="UP001168821">
    <property type="component" value="Unassembled WGS sequence"/>
</dbReference>
<organism evidence="1 2">
    <name type="scientific">Zophobas morio</name>
    <dbReference type="NCBI Taxonomy" id="2755281"/>
    <lineage>
        <taxon>Eukaryota</taxon>
        <taxon>Metazoa</taxon>
        <taxon>Ecdysozoa</taxon>
        <taxon>Arthropoda</taxon>
        <taxon>Hexapoda</taxon>
        <taxon>Insecta</taxon>
        <taxon>Pterygota</taxon>
        <taxon>Neoptera</taxon>
        <taxon>Endopterygota</taxon>
        <taxon>Coleoptera</taxon>
        <taxon>Polyphaga</taxon>
        <taxon>Cucujiformia</taxon>
        <taxon>Tenebrionidae</taxon>
        <taxon>Zophobas</taxon>
    </lineage>
</organism>
<keyword evidence="2" id="KW-1185">Reference proteome</keyword>
<accession>A0AA38IH12</accession>